<feature type="domain" description="DUF5643" evidence="3">
    <location>
        <begin position="228"/>
        <end position="341"/>
    </location>
</feature>
<dbReference type="InterPro" id="IPR025436">
    <property type="entry name" value="DUF4179"/>
</dbReference>
<evidence type="ECO:0000313" key="5">
    <source>
        <dbReference type="Proteomes" id="UP001623041"/>
    </source>
</evidence>
<keyword evidence="1" id="KW-1133">Transmembrane helix</keyword>
<organism evidence="4 5">
    <name type="scientific">Bacillus salipaludis</name>
    <dbReference type="NCBI Taxonomy" id="2547811"/>
    <lineage>
        <taxon>Bacteria</taxon>
        <taxon>Bacillati</taxon>
        <taxon>Bacillota</taxon>
        <taxon>Bacilli</taxon>
        <taxon>Bacillales</taxon>
        <taxon>Bacillaceae</taxon>
        <taxon>Bacillus</taxon>
    </lineage>
</organism>
<keyword evidence="1" id="KW-0472">Membrane</keyword>
<evidence type="ECO:0000259" key="2">
    <source>
        <dbReference type="Pfam" id="PF13786"/>
    </source>
</evidence>
<sequence>MKDIYELFNDLNIDENEIEEMEVNELEKANIKKSLKKAITMKKKRSSWKKSVAVASILVGFSVTTFVTYPAYAGNIPVIDDIFRFFDTGKTDKETGPYYDYKKYSNEINMTKESNGIKITVNDAVFDGKTLTLTYSIDSEQDLGNVDLSMPRITGMKAYGGTGKTSKIDTNKYVGMLTVSNLENKKLDVANIKWDIDSIQNPDHQTVIKGDWKFAFSLDATDSKIQLTDGSAEKNGVKVNIGKVSLNPMSFIVYYDQEIAEMVKNKWDGVDVEFEIKDDLGNIYSSEDNGGMRDEASYHTSGSKTFKKLEPNASRLIITPHITLRDFNPDNFASVEITKDGEKEIPLPEKPGKGKEEFVLKDIIINIKK</sequence>
<evidence type="ECO:0000256" key="1">
    <source>
        <dbReference type="SAM" id="Phobius"/>
    </source>
</evidence>
<dbReference type="RefSeq" id="WP_406579588.1">
    <property type="nucleotide sequence ID" value="NZ_JBJHQH010000003.1"/>
</dbReference>
<dbReference type="Gene3D" id="2.60.40.1630">
    <property type="entry name" value="bacillus anthracis domain"/>
    <property type="match status" value="1"/>
</dbReference>
<gene>
    <name evidence="4" type="ORF">ACJEBI_05325</name>
</gene>
<name>A0ABW8RBS2_9BACI</name>
<dbReference type="InterPro" id="IPR040680">
    <property type="entry name" value="DUF5643"/>
</dbReference>
<accession>A0ABW8RBS2</accession>
<keyword evidence="1" id="KW-0812">Transmembrane</keyword>
<evidence type="ECO:0000313" key="4">
    <source>
        <dbReference type="EMBL" id="MFK9090901.1"/>
    </source>
</evidence>
<reference evidence="4 5" key="1">
    <citation type="submission" date="2024-11" db="EMBL/GenBank/DDBJ databases">
        <authorList>
            <person name="Lucas J.A."/>
        </authorList>
    </citation>
    <scope>NUCLEOTIDE SEQUENCE [LARGE SCALE GENOMIC DNA]</scope>
    <source>
        <strain evidence="4 5">Z 5.4</strain>
    </source>
</reference>
<proteinExistence type="predicted"/>
<dbReference type="Pfam" id="PF18705">
    <property type="entry name" value="DUF5643"/>
    <property type="match status" value="1"/>
</dbReference>
<feature type="transmembrane region" description="Helical" evidence="1">
    <location>
        <begin position="51"/>
        <end position="72"/>
    </location>
</feature>
<feature type="domain" description="DUF4179" evidence="2">
    <location>
        <begin position="43"/>
        <end position="139"/>
    </location>
</feature>
<dbReference type="EMBL" id="JBJHQH010000003">
    <property type="protein sequence ID" value="MFK9090901.1"/>
    <property type="molecule type" value="Genomic_DNA"/>
</dbReference>
<comment type="caution">
    <text evidence="4">The sequence shown here is derived from an EMBL/GenBank/DDBJ whole genome shotgun (WGS) entry which is preliminary data.</text>
</comment>
<dbReference type="Pfam" id="PF13786">
    <property type="entry name" value="DUF4179"/>
    <property type="match status" value="1"/>
</dbReference>
<dbReference type="Proteomes" id="UP001623041">
    <property type="component" value="Unassembled WGS sequence"/>
</dbReference>
<protein>
    <submittedName>
        <fullName evidence="4">DUF4179 domain-containing protein</fullName>
    </submittedName>
</protein>
<evidence type="ECO:0000259" key="3">
    <source>
        <dbReference type="Pfam" id="PF18705"/>
    </source>
</evidence>
<dbReference type="Gene3D" id="2.60.40.1640">
    <property type="entry name" value="Conserved domain protein"/>
    <property type="match status" value="1"/>
</dbReference>
<keyword evidence="5" id="KW-1185">Reference proteome</keyword>